<evidence type="ECO:0000313" key="1">
    <source>
        <dbReference type="EMBL" id="UNH38703.1"/>
    </source>
</evidence>
<dbReference type="EMBL" id="CP093255">
    <property type="protein sequence ID" value="UNH38703.1"/>
    <property type="molecule type" value="Genomic_DNA"/>
</dbReference>
<accession>A0ACD3Y7B5</accession>
<reference evidence="1" key="1">
    <citation type="submission" date="2022-03" db="EMBL/GenBank/DDBJ databases">
        <title>ESBL-producing Moellerella wisconsensis and Escherichia marmotae isolated from wild game meat.</title>
        <authorList>
            <person name="Biggel M."/>
        </authorList>
    </citation>
    <scope>NUCLEOTIDE SEQUENCE</scope>
    <source>
        <strain evidence="1">W1</strain>
    </source>
</reference>
<sequence>MMRLSIFHRVGIAIIAIIILIIFFWPTEDKTSNQIASSEPKPIVIPPPNESLETPPNILPDTAQSPEEAQAPIIDDTNNVPPVNESNIIPIQPQSDTVKNKDKDKDKDRDRDRDRDRDNKNKQTQRAPVNQGNTTTAVSGKWQNYQIQKGKTLAQLFRDNNLQANDAFAMARVEGGDKPLSNLQQGQKIRLQANSQGEVELLEITTPEGKHISFARLSDGGYYRTP</sequence>
<name>A0ACD3Y7B5_9GAMM</name>
<protein>
    <submittedName>
        <fullName evidence="1">Cell envelope opacity-associated protein A</fullName>
    </submittedName>
</protein>
<gene>
    <name evidence="1" type="ORF">MNY70_14770</name>
</gene>
<proteinExistence type="predicted"/>
<organism evidence="1 2">
    <name type="scientific">Moellerella wisconsensis</name>
    <dbReference type="NCBI Taxonomy" id="158849"/>
    <lineage>
        <taxon>Bacteria</taxon>
        <taxon>Pseudomonadati</taxon>
        <taxon>Pseudomonadota</taxon>
        <taxon>Gammaproteobacteria</taxon>
        <taxon>Enterobacterales</taxon>
        <taxon>Morganellaceae</taxon>
        <taxon>Moellerella</taxon>
    </lineage>
</organism>
<dbReference type="Proteomes" id="UP000829420">
    <property type="component" value="Chromosome"/>
</dbReference>
<evidence type="ECO:0000313" key="2">
    <source>
        <dbReference type="Proteomes" id="UP000829420"/>
    </source>
</evidence>
<keyword evidence="2" id="KW-1185">Reference proteome</keyword>